<evidence type="ECO:0000313" key="2">
    <source>
        <dbReference type="Proteomes" id="UP000531594"/>
    </source>
</evidence>
<dbReference type="EMBL" id="JACHGK010000005">
    <property type="protein sequence ID" value="MBB6445274.1"/>
    <property type="molecule type" value="Genomic_DNA"/>
</dbReference>
<organism evidence="1 2">
    <name type="scientific">Bacillus benzoevorans</name>
    <dbReference type="NCBI Taxonomy" id="1456"/>
    <lineage>
        <taxon>Bacteria</taxon>
        <taxon>Bacillati</taxon>
        <taxon>Bacillota</taxon>
        <taxon>Bacilli</taxon>
        <taxon>Bacillales</taxon>
        <taxon>Bacillaceae</taxon>
        <taxon>Bacillus</taxon>
    </lineage>
</organism>
<name>A0A7X0LWE9_9BACI</name>
<evidence type="ECO:0000313" key="1">
    <source>
        <dbReference type="EMBL" id="MBB6445274.1"/>
    </source>
</evidence>
<reference evidence="1 2" key="1">
    <citation type="submission" date="2020-08" db="EMBL/GenBank/DDBJ databases">
        <title>Genomic Encyclopedia of Type Strains, Phase IV (KMG-IV): sequencing the most valuable type-strain genomes for metagenomic binning, comparative biology and taxonomic classification.</title>
        <authorList>
            <person name="Goeker M."/>
        </authorList>
    </citation>
    <scope>NUCLEOTIDE SEQUENCE [LARGE SCALE GENOMIC DNA]</scope>
    <source>
        <strain evidence="1 2">DSM 5391</strain>
    </source>
</reference>
<protein>
    <submittedName>
        <fullName evidence="1">Uncharacterized protein</fullName>
    </submittedName>
</protein>
<proteinExistence type="predicted"/>
<accession>A0A7X0LWE9</accession>
<dbReference type="AlphaFoldDB" id="A0A7X0LWE9"/>
<dbReference type="Proteomes" id="UP000531594">
    <property type="component" value="Unassembled WGS sequence"/>
</dbReference>
<sequence>MKSNISTADSKIMKIQQRRREITIAVRKLNIEGMNGLGQD</sequence>
<dbReference type="RefSeq" id="WP_377802215.1">
    <property type="nucleotide sequence ID" value="NZ_JBHLZA010000068.1"/>
</dbReference>
<keyword evidence="2" id="KW-1185">Reference proteome</keyword>
<comment type="caution">
    <text evidence="1">The sequence shown here is derived from an EMBL/GenBank/DDBJ whole genome shotgun (WGS) entry which is preliminary data.</text>
</comment>
<gene>
    <name evidence="1" type="ORF">HNR53_001892</name>
</gene>